<accession>A0A1M6FV60</accession>
<proteinExistence type="predicted"/>
<name>A0A1M6FV60_9FIRM</name>
<dbReference type="Proteomes" id="UP000184536">
    <property type="component" value="Unassembled WGS sequence"/>
</dbReference>
<dbReference type="STRING" id="1121919.SAMN02745975_01101"/>
<gene>
    <name evidence="1" type="ORF">SAMN02745975_01101</name>
</gene>
<evidence type="ECO:0000313" key="2">
    <source>
        <dbReference type="Proteomes" id="UP000184536"/>
    </source>
</evidence>
<sequence>MSKEILDSIKGASLEAILDIEDFEALDWVWINRELFSDIVFNLKLDEAMGEGALEQLLEIKDEEIFKVLEEPFRQKGYLPMHQLIFANLEKGYRPTEDIQTVIFVKEKKHKQLSIALAKEYEWVLKSMAMDTYFRMGLNYTSLKESYEDLYEGNSRLIEQLLSEGEVSYLTGKWQYIRKTNELYFYKTDEYHSSWTEGEALSKFRELHHR</sequence>
<organism evidence="1 2">
    <name type="scientific">Geosporobacter subterraneus DSM 17957</name>
    <dbReference type="NCBI Taxonomy" id="1121919"/>
    <lineage>
        <taxon>Bacteria</taxon>
        <taxon>Bacillati</taxon>
        <taxon>Bacillota</taxon>
        <taxon>Clostridia</taxon>
        <taxon>Peptostreptococcales</taxon>
        <taxon>Thermotaleaceae</taxon>
        <taxon>Geosporobacter</taxon>
    </lineage>
</organism>
<keyword evidence="2" id="KW-1185">Reference proteome</keyword>
<dbReference type="OrthoDB" id="1779989at2"/>
<dbReference type="AlphaFoldDB" id="A0A1M6FV60"/>
<reference evidence="2" key="1">
    <citation type="submission" date="2016-11" db="EMBL/GenBank/DDBJ databases">
        <authorList>
            <person name="Varghese N."/>
            <person name="Submissions S."/>
        </authorList>
    </citation>
    <scope>NUCLEOTIDE SEQUENCE [LARGE SCALE GENOMIC DNA]</scope>
    <source>
        <strain evidence="2">DSM 17957</strain>
    </source>
</reference>
<evidence type="ECO:0000313" key="1">
    <source>
        <dbReference type="EMBL" id="SHJ01530.1"/>
    </source>
</evidence>
<protein>
    <submittedName>
        <fullName evidence="1">Uncharacterized protein</fullName>
    </submittedName>
</protein>
<dbReference type="RefSeq" id="WP_110940353.1">
    <property type="nucleotide sequence ID" value="NZ_FQZV01000012.1"/>
</dbReference>
<dbReference type="EMBL" id="FQZV01000012">
    <property type="protein sequence ID" value="SHJ01530.1"/>
    <property type="molecule type" value="Genomic_DNA"/>
</dbReference>